<accession>I0FDU5</accession>
<gene>
    <name evidence="1" type="ordered locus">Q7M_1389</name>
</gene>
<organism evidence="1 2">
    <name type="scientific">Borrelia crocidurae (strain Achema)</name>
    <dbReference type="NCBI Taxonomy" id="1155096"/>
    <lineage>
        <taxon>Bacteria</taxon>
        <taxon>Pseudomonadati</taxon>
        <taxon>Spirochaetota</taxon>
        <taxon>Spirochaetia</taxon>
        <taxon>Spirochaetales</taxon>
        <taxon>Borreliaceae</taxon>
        <taxon>Borrelia</taxon>
    </lineage>
</organism>
<name>I0FDU5_BORCA</name>
<dbReference type="AlphaFoldDB" id="I0FDU5"/>
<dbReference type="PATRIC" id="fig|1155096.3.peg.891"/>
<keyword evidence="1" id="KW-0614">Plasmid</keyword>
<reference evidence="1 2" key="1">
    <citation type="journal article" date="2012" name="J. Bacteriol.">
        <title>Complete Genome Sequence of Borrelia crocidurae.</title>
        <authorList>
            <person name="Elbir H."/>
            <person name="Gimenez G."/>
            <person name="Robert C."/>
            <person name="Bergstrom S."/>
            <person name="Cutler S."/>
            <person name="Raoult D."/>
            <person name="Drancourt M."/>
        </authorList>
    </citation>
    <scope>NUCLEOTIDE SEQUENCE [LARGE SCALE GENOMIC DNA]</scope>
    <source>
        <strain evidence="1 2">Achema</strain>
        <plasmid evidence="2">unnamed1</plasmid>
    </source>
</reference>
<dbReference type="EMBL" id="CP003427">
    <property type="protein sequence ID" value="AFI31651.1"/>
    <property type="molecule type" value="Genomic_DNA"/>
</dbReference>
<evidence type="ECO:0000313" key="1">
    <source>
        <dbReference type="EMBL" id="AFI31651.1"/>
    </source>
</evidence>
<proteinExistence type="predicted"/>
<evidence type="ECO:0000313" key="2">
    <source>
        <dbReference type="Proteomes" id="UP000005212"/>
    </source>
</evidence>
<protein>
    <recommendedName>
        <fullName evidence="3">Variable large protein</fullName>
    </recommendedName>
</protein>
<reference evidence="2" key="2">
    <citation type="submission" date="2012-03" db="EMBL/GenBank/DDBJ databases">
        <title>Complete genome sequence of Borrelia crocidurae.</title>
        <authorList>
            <person name="Elbir H."/>
            <person name="Gimenez G."/>
            <person name="Robert C."/>
            <person name="Raoult D."/>
            <person name="Drancourt M."/>
        </authorList>
    </citation>
    <scope>NUCLEOTIDE SEQUENCE [LARGE SCALE GENOMIC DNA]</scope>
    <source>
        <strain evidence="2">Achema</strain>
        <plasmid evidence="2">unnamed1</plasmid>
    </source>
</reference>
<dbReference type="HOGENOM" id="CLU_3132956_0_0_12"/>
<geneLocation type="plasmid" evidence="2">
    <name>unnamed1</name>
</geneLocation>
<evidence type="ECO:0008006" key="3">
    <source>
        <dbReference type="Google" id="ProtNLM"/>
    </source>
</evidence>
<dbReference type="KEGG" id="bcw:Q7M_1389"/>
<dbReference type="Proteomes" id="UP000005212">
    <property type="component" value="Plasmid unnamed1"/>
</dbReference>
<sequence length="49" mass="4829">MAVIVESWESDAELGGVNATANTSDISFAMGGQTSSLAQDAVLVGALSG</sequence>